<evidence type="ECO:0000313" key="4">
    <source>
        <dbReference type="Proteomes" id="UP001370758"/>
    </source>
</evidence>
<name>A0AAV9VSX8_9PEZI</name>
<proteinExistence type="predicted"/>
<dbReference type="AlphaFoldDB" id="A0AAV9VSX8"/>
<gene>
    <name evidence="3" type="ORF">TWF481_002632</name>
</gene>
<evidence type="ECO:0000313" key="3">
    <source>
        <dbReference type="EMBL" id="KAK6495584.1"/>
    </source>
</evidence>
<feature type="transmembrane region" description="Helical" evidence="2">
    <location>
        <begin position="49"/>
        <end position="74"/>
    </location>
</feature>
<dbReference type="Proteomes" id="UP001370758">
    <property type="component" value="Unassembled WGS sequence"/>
</dbReference>
<keyword evidence="2" id="KW-1133">Transmembrane helix</keyword>
<protein>
    <submittedName>
        <fullName evidence="3">Uncharacterized protein</fullName>
    </submittedName>
</protein>
<feature type="compositionally biased region" description="Basic and acidic residues" evidence="1">
    <location>
        <begin position="7"/>
        <end position="16"/>
    </location>
</feature>
<keyword evidence="2" id="KW-0812">Transmembrane</keyword>
<reference evidence="3 4" key="1">
    <citation type="submission" date="2023-08" db="EMBL/GenBank/DDBJ databases">
        <authorList>
            <person name="Palmer J.M."/>
        </authorList>
    </citation>
    <scope>NUCLEOTIDE SEQUENCE [LARGE SCALE GENOMIC DNA]</scope>
    <source>
        <strain evidence="3 4">TWF481</strain>
    </source>
</reference>
<feature type="region of interest" description="Disordered" evidence="1">
    <location>
        <begin position="1"/>
        <end position="29"/>
    </location>
</feature>
<comment type="caution">
    <text evidence="3">The sequence shown here is derived from an EMBL/GenBank/DDBJ whole genome shotgun (WGS) entry which is preliminary data.</text>
</comment>
<organism evidence="3 4">
    <name type="scientific">Arthrobotrys musiformis</name>
    <dbReference type="NCBI Taxonomy" id="47236"/>
    <lineage>
        <taxon>Eukaryota</taxon>
        <taxon>Fungi</taxon>
        <taxon>Dikarya</taxon>
        <taxon>Ascomycota</taxon>
        <taxon>Pezizomycotina</taxon>
        <taxon>Orbiliomycetes</taxon>
        <taxon>Orbiliales</taxon>
        <taxon>Orbiliaceae</taxon>
        <taxon>Arthrobotrys</taxon>
    </lineage>
</organism>
<evidence type="ECO:0000256" key="2">
    <source>
        <dbReference type="SAM" id="Phobius"/>
    </source>
</evidence>
<sequence>MPTRPPRSRDPPRLQNERSSPVAPLLGPPPLPPLAPPSLLPALAPPVPLPSLIIVAYVRVLCAFCDLIVFTITISDWNFVLG</sequence>
<dbReference type="EMBL" id="JAVHJL010000012">
    <property type="protein sequence ID" value="KAK6495584.1"/>
    <property type="molecule type" value="Genomic_DNA"/>
</dbReference>
<accession>A0AAV9VSX8</accession>
<evidence type="ECO:0000256" key="1">
    <source>
        <dbReference type="SAM" id="MobiDB-lite"/>
    </source>
</evidence>
<keyword evidence="2" id="KW-0472">Membrane</keyword>
<keyword evidence="4" id="KW-1185">Reference proteome</keyword>